<keyword evidence="4" id="KW-1185">Reference proteome</keyword>
<keyword evidence="2" id="KW-0732">Signal</keyword>
<feature type="chain" id="PRO_5039590868" description="Septum formation-related domain-containing protein" evidence="2">
    <location>
        <begin position="27"/>
        <end position="227"/>
    </location>
</feature>
<evidence type="ECO:0000256" key="1">
    <source>
        <dbReference type="SAM" id="MobiDB-lite"/>
    </source>
</evidence>
<accession>A0A852TU02</accession>
<organism evidence="3 4">
    <name type="scientific">Spinactinospora alkalitolerans</name>
    <dbReference type="NCBI Taxonomy" id="687207"/>
    <lineage>
        <taxon>Bacteria</taxon>
        <taxon>Bacillati</taxon>
        <taxon>Actinomycetota</taxon>
        <taxon>Actinomycetes</taxon>
        <taxon>Streptosporangiales</taxon>
        <taxon>Nocardiopsidaceae</taxon>
        <taxon>Spinactinospora</taxon>
    </lineage>
</organism>
<evidence type="ECO:0000256" key="2">
    <source>
        <dbReference type="SAM" id="SignalP"/>
    </source>
</evidence>
<feature type="region of interest" description="Disordered" evidence="1">
    <location>
        <begin position="31"/>
        <end position="82"/>
    </location>
</feature>
<protein>
    <recommendedName>
        <fullName evidence="5">Septum formation-related domain-containing protein</fullName>
    </recommendedName>
</protein>
<dbReference type="Proteomes" id="UP000589036">
    <property type="component" value="Unassembled WGS sequence"/>
</dbReference>
<evidence type="ECO:0000313" key="4">
    <source>
        <dbReference type="Proteomes" id="UP000589036"/>
    </source>
</evidence>
<feature type="compositionally biased region" description="Acidic residues" evidence="1">
    <location>
        <begin position="41"/>
        <end position="50"/>
    </location>
</feature>
<dbReference type="EMBL" id="JACCCC010000001">
    <property type="protein sequence ID" value="NYE47509.1"/>
    <property type="molecule type" value="Genomic_DNA"/>
</dbReference>
<feature type="compositionally biased region" description="Basic and acidic residues" evidence="1">
    <location>
        <begin position="55"/>
        <end position="66"/>
    </location>
</feature>
<proteinExistence type="predicted"/>
<dbReference type="AlphaFoldDB" id="A0A852TU02"/>
<comment type="caution">
    <text evidence="3">The sequence shown here is derived from an EMBL/GenBank/DDBJ whole genome shotgun (WGS) entry which is preliminary data.</text>
</comment>
<evidence type="ECO:0008006" key="5">
    <source>
        <dbReference type="Google" id="ProtNLM"/>
    </source>
</evidence>
<evidence type="ECO:0000313" key="3">
    <source>
        <dbReference type="EMBL" id="NYE47509.1"/>
    </source>
</evidence>
<name>A0A852TU02_9ACTN</name>
<reference evidence="3 4" key="1">
    <citation type="submission" date="2020-07" db="EMBL/GenBank/DDBJ databases">
        <title>Sequencing the genomes of 1000 actinobacteria strains.</title>
        <authorList>
            <person name="Klenk H.-P."/>
        </authorList>
    </citation>
    <scope>NUCLEOTIDE SEQUENCE [LARGE SCALE GENOMIC DNA]</scope>
    <source>
        <strain evidence="3 4">CXB654</strain>
    </source>
</reference>
<gene>
    <name evidence="3" type="ORF">HDA32_002629</name>
</gene>
<dbReference type="PROSITE" id="PS51257">
    <property type="entry name" value="PROKAR_LIPOPROTEIN"/>
    <property type="match status" value="1"/>
</dbReference>
<dbReference type="RefSeq" id="WP_179643440.1">
    <property type="nucleotide sequence ID" value="NZ_BAAAYY010000015.1"/>
</dbReference>
<sequence>MPPIRSSRIPSVLVCAAAALTLSGCAVPVSPGFLDDRPTAQEEEWGDPSDMDTSGLEHGKIPSREPELDEADLPVADPPSDAPLTERIAWEALRDVSAFARAADPDSESECIDTTSELDGDSISLDCTVTYRGKEFDYNYGQRPDGTAPEPVYTAPLLRSVVENDLRFSQDTDYVNCDMEEMEAVPTSAASEAPGYRCVYLNPNTGDQERVEARAYGNGSLSFRPEE</sequence>
<feature type="signal peptide" evidence="2">
    <location>
        <begin position="1"/>
        <end position="26"/>
    </location>
</feature>